<reference evidence="2" key="1">
    <citation type="submission" date="2020-08" db="EMBL/GenBank/DDBJ databases">
        <title>Multicomponent nature underlies the extraordinary mechanical properties of spider dragline silk.</title>
        <authorList>
            <person name="Kono N."/>
            <person name="Nakamura H."/>
            <person name="Mori M."/>
            <person name="Yoshida Y."/>
            <person name="Ohtoshi R."/>
            <person name="Malay A.D."/>
            <person name="Moran D.A.P."/>
            <person name="Tomita M."/>
            <person name="Numata K."/>
            <person name="Arakawa K."/>
        </authorList>
    </citation>
    <scope>NUCLEOTIDE SEQUENCE</scope>
</reference>
<organism evidence="2 3">
    <name type="scientific">Trichonephila clavipes</name>
    <name type="common">Golden silk orbweaver</name>
    <name type="synonym">Nephila clavipes</name>
    <dbReference type="NCBI Taxonomy" id="2585209"/>
    <lineage>
        <taxon>Eukaryota</taxon>
        <taxon>Metazoa</taxon>
        <taxon>Ecdysozoa</taxon>
        <taxon>Arthropoda</taxon>
        <taxon>Chelicerata</taxon>
        <taxon>Arachnida</taxon>
        <taxon>Araneae</taxon>
        <taxon>Araneomorphae</taxon>
        <taxon>Entelegynae</taxon>
        <taxon>Araneoidea</taxon>
        <taxon>Nephilidae</taxon>
        <taxon>Trichonephila</taxon>
    </lineage>
</organism>
<sequence length="146" mass="16255">MIAVNDRAACGMGPVGHKFESEFHSRLRNRKTGKCSKFNFAEHLSRNWYEENCSTHANKSGVLTTSAEATETNVMRSTTISTGISYKNYKTVASFDRCSRRWYGADVASKKKERRKDSRGRNEGSAGLPREPIIVSALVGEDSINS</sequence>
<evidence type="ECO:0000256" key="1">
    <source>
        <dbReference type="SAM" id="MobiDB-lite"/>
    </source>
</evidence>
<name>A0A8X6SV10_TRICX</name>
<keyword evidence="3" id="KW-1185">Reference proteome</keyword>
<evidence type="ECO:0000313" key="3">
    <source>
        <dbReference type="Proteomes" id="UP000887159"/>
    </source>
</evidence>
<feature type="region of interest" description="Disordered" evidence="1">
    <location>
        <begin position="106"/>
        <end position="134"/>
    </location>
</feature>
<accession>A0A8X6SV10</accession>
<dbReference type="AlphaFoldDB" id="A0A8X6SV10"/>
<dbReference type="EMBL" id="BMAU01021347">
    <property type="protein sequence ID" value="GFY17910.1"/>
    <property type="molecule type" value="Genomic_DNA"/>
</dbReference>
<protein>
    <submittedName>
        <fullName evidence="2">Uncharacterized protein</fullName>
    </submittedName>
</protein>
<comment type="caution">
    <text evidence="2">The sequence shown here is derived from an EMBL/GenBank/DDBJ whole genome shotgun (WGS) entry which is preliminary data.</text>
</comment>
<gene>
    <name evidence="2" type="ORF">TNCV_3384031</name>
</gene>
<evidence type="ECO:0000313" key="2">
    <source>
        <dbReference type="EMBL" id="GFY17910.1"/>
    </source>
</evidence>
<proteinExistence type="predicted"/>
<dbReference type="Proteomes" id="UP000887159">
    <property type="component" value="Unassembled WGS sequence"/>
</dbReference>